<keyword evidence="1" id="KW-0813">Transport</keyword>
<proteinExistence type="predicted"/>
<dbReference type="GO" id="GO:0001530">
    <property type="term" value="F:lipopolysaccharide binding"/>
    <property type="evidence" value="ECO:0007669"/>
    <property type="project" value="InterPro"/>
</dbReference>
<keyword evidence="2" id="KW-0732">Signal</keyword>
<dbReference type="GO" id="GO:0015920">
    <property type="term" value="P:lipopolysaccharide transport"/>
    <property type="evidence" value="ECO:0007669"/>
    <property type="project" value="InterPro"/>
</dbReference>
<dbReference type="GO" id="GO:0030288">
    <property type="term" value="C:outer membrane-bounded periplasmic space"/>
    <property type="evidence" value="ECO:0007669"/>
    <property type="project" value="TreeGrafter"/>
</dbReference>
<evidence type="ECO:0000256" key="2">
    <source>
        <dbReference type="ARBA" id="ARBA00022729"/>
    </source>
</evidence>
<evidence type="ECO:0000313" key="6">
    <source>
        <dbReference type="Proteomes" id="UP000054729"/>
    </source>
</evidence>
<name>A0A0W1ANA7_9GAMM</name>
<dbReference type="PANTHER" id="PTHR36504:SF1">
    <property type="entry name" value="LIPOPOLYSACCHARIDE EXPORT SYSTEM PROTEIN LPTA"/>
    <property type="match status" value="1"/>
</dbReference>
<dbReference type="InterPro" id="IPR052037">
    <property type="entry name" value="LPS_export_LptA"/>
</dbReference>
<dbReference type="PATRIC" id="fig|66969.6.peg.331"/>
<keyword evidence="3" id="KW-0574">Periplasm</keyword>
<accession>A0A0W1ANA7</accession>
<organism evidence="5 6">
    <name type="scientific">Legionella waltersii</name>
    <dbReference type="NCBI Taxonomy" id="66969"/>
    <lineage>
        <taxon>Bacteria</taxon>
        <taxon>Pseudomonadati</taxon>
        <taxon>Pseudomonadota</taxon>
        <taxon>Gammaproteobacteria</taxon>
        <taxon>Legionellales</taxon>
        <taxon>Legionellaceae</taxon>
        <taxon>Legionella</taxon>
    </lineage>
</organism>
<dbReference type="STRING" id="66969.Lwal_0303"/>
<evidence type="ECO:0000256" key="3">
    <source>
        <dbReference type="ARBA" id="ARBA00022764"/>
    </source>
</evidence>
<dbReference type="OrthoDB" id="5295619at2"/>
<dbReference type="EMBL" id="LNZB01000006">
    <property type="protein sequence ID" value="KTD82825.1"/>
    <property type="molecule type" value="Genomic_DNA"/>
</dbReference>
<dbReference type="NCBIfam" id="TIGR03002">
    <property type="entry name" value="outer_YhbN_LptA"/>
    <property type="match status" value="1"/>
</dbReference>
<comment type="caution">
    <text evidence="5">The sequence shown here is derived from an EMBL/GenBank/DDBJ whole genome shotgun (WGS) entry which is preliminary data.</text>
</comment>
<dbReference type="InterPro" id="IPR014340">
    <property type="entry name" value="LptA"/>
</dbReference>
<keyword evidence="6" id="KW-1185">Reference proteome</keyword>
<dbReference type="AlphaFoldDB" id="A0A0W1ANA7"/>
<dbReference type="RefSeq" id="WP_058479163.1">
    <property type="nucleotide sequence ID" value="NZ_CAAAIQ010000003.1"/>
</dbReference>
<dbReference type="GO" id="GO:0017089">
    <property type="term" value="F:glycolipid transfer activity"/>
    <property type="evidence" value="ECO:0007669"/>
    <property type="project" value="TreeGrafter"/>
</dbReference>
<feature type="domain" description="Organic solvent tolerance-like N-terminal" evidence="4">
    <location>
        <begin position="33"/>
        <end position="147"/>
    </location>
</feature>
<dbReference type="Gene3D" id="2.60.450.10">
    <property type="entry name" value="Lipopolysaccharide (LPS) transport protein A like domain"/>
    <property type="match status" value="1"/>
</dbReference>
<dbReference type="PANTHER" id="PTHR36504">
    <property type="entry name" value="LIPOPOLYSACCHARIDE EXPORT SYSTEM PROTEIN LPTA"/>
    <property type="match status" value="1"/>
</dbReference>
<evidence type="ECO:0000256" key="1">
    <source>
        <dbReference type="ARBA" id="ARBA00022448"/>
    </source>
</evidence>
<evidence type="ECO:0000313" key="5">
    <source>
        <dbReference type="EMBL" id="KTD82825.1"/>
    </source>
</evidence>
<dbReference type="InterPro" id="IPR005653">
    <property type="entry name" value="OstA-like_N"/>
</dbReference>
<protein>
    <submittedName>
        <fullName evidence="5">Lipopolysaccharide export system protein LptA</fullName>
    </submittedName>
</protein>
<reference evidence="5 6" key="1">
    <citation type="submission" date="2015-11" db="EMBL/GenBank/DDBJ databases">
        <title>Genomic analysis of 38 Legionella species identifies large and diverse effector repertoires.</title>
        <authorList>
            <person name="Burstein D."/>
            <person name="Amaro F."/>
            <person name="Zusman T."/>
            <person name="Lifshitz Z."/>
            <person name="Cohen O."/>
            <person name="Gilbert J.A."/>
            <person name="Pupko T."/>
            <person name="Shuman H.A."/>
            <person name="Segal G."/>
        </authorList>
    </citation>
    <scope>NUCLEOTIDE SEQUENCE [LARGE SCALE GENOMIC DNA]</scope>
    <source>
        <strain evidence="5 6">ATCC 51914</strain>
    </source>
</reference>
<dbReference type="Pfam" id="PF03968">
    <property type="entry name" value="LptD_N"/>
    <property type="match status" value="1"/>
</dbReference>
<evidence type="ECO:0000259" key="4">
    <source>
        <dbReference type="Pfam" id="PF03968"/>
    </source>
</evidence>
<dbReference type="GO" id="GO:0009279">
    <property type="term" value="C:cell outer membrane"/>
    <property type="evidence" value="ECO:0007669"/>
    <property type="project" value="TreeGrafter"/>
</dbReference>
<gene>
    <name evidence="5" type="primary">lptA</name>
    <name evidence="5" type="ORF">Lwal_0303</name>
</gene>
<sequence>MFQRRVSYLLFFFTFAYVLLGYALPSDKEETMHVVANSADLNQKNHKGTYIGNVEFVQGSTNLHAAEAITQGDETNHLSFAIAKGSKEKQAHYWTITDPSKPPFHAYADTIKYYPLKHLIELIGNAKIEQGPNSLHAAKINVDTLNQHLTSFSDDKNRTTIILYPEKKS</sequence>
<dbReference type="Proteomes" id="UP000054729">
    <property type="component" value="Unassembled WGS sequence"/>
</dbReference>